<dbReference type="InterPro" id="IPR041916">
    <property type="entry name" value="Anti_sigma_zinc_sf"/>
</dbReference>
<keyword evidence="1" id="KW-0812">Transmembrane</keyword>
<comment type="caution">
    <text evidence="3">The sequence shown here is derived from an EMBL/GenBank/DDBJ whole genome shotgun (WGS) entry which is preliminary data.</text>
</comment>
<reference evidence="3 4" key="1">
    <citation type="journal article" date="1992" name="Lakartidningen">
        <title>[Penicillin V and not amoxicillin is the first choice preparation in acute otitis].</title>
        <authorList>
            <person name="Kamme C."/>
            <person name="Lundgren K."/>
            <person name="Prellner K."/>
        </authorList>
    </citation>
    <scope>NUCLEOTIDE SEQUENCE [LARGE SCALE GENOMIC DNA]</scope>
    <source>
        <strain evidence="3 4">PC5538III-hc</strain>
    </source>
</reference>
<dbReference type="AlphaFoldDB" id="A0A5C8FB82"/>
<keyword evidence="1" id="KW-0472">Membrane</keyword>
<dbReference type="OrthoDB" id="307587at2"/>
<dbReference type="Proteomes" id="UP000323176">
    <property type="component" value="Unassembled WGS sequence"/>
</dbReference>
<organism evidence="3 4">
    <name type="scientific">Brachyspira pilosicoli</name>
    <name type="common">Serpulina pilosicoli</name>
    <dbReference type="NCBI Taxonomy" id="52584"/>
    <lineage>
        <taxon>Bacteria</taxon>
        <taxon>Pseudomonadati</taxon>
        <taxon>Spirochaetota</taxon>
        <taxon>Spirochaetia</taxon>
        <taxon>Brachyspirales</taxon>
        <taxon>Brachyspiraceae</taxon>
        <taxon>Brachyspira</taxon>
    </lineage>
</organism>
<feature type="transmembrane region" description="Helical" evidence="1">
    <location>
        <begin position="69"/>
        <end position="90"/>
    </location>
</feature>
<dbReference type="Pfam" id="PF13490">
    <property type="entry name" value="zf-HC2"/>
    <property type="match status" value="1"/>
</dbReference>
<protein>
    <submittedName>
        <fullName evidence="3">Zf-HC2 domain-containing protein</fullName>
    </submittedName>
</protein>
<keyword evidence="1" id="KW-1133">Transmembrane helix</keyword>
<proteinExistence type="predicted"/>
<dbReference type="InterPro" id="IPR027383">
    <property type="entry name" value="Znf_put"/>
</dbReference>
<dbReference type="EMBL" id="SAXY01000002">
    <property type="protein sequence ID" value="TXJ47537.1"/>
    <property type="molecule type" value="Genomic_DNA"/>
</dbReference>
<feature type="domain" description="Putative zinc-finger" evidence="2">
    <location>
        <begin position="11"/>
        <end position="39"/>
    </location>
</feature>
<gene>
    <name evidence="3" type="ORF">EPJ72_00270</name>
</gene>
<evidence type="ECO:0000313" key="4">
    <source>
        <dbReference type="Proteomes" id="UP000323176"/>
    </source>
</evidence>
<evidence type="ECO:0000313" key="3">
    <source>
        <dbReference type="EMBL" id="TXJ47537.1"/>
    </source>
</evidence>
<dbReference type="Gene3D" id="1.10.10.1320">
    <property type="entry name" value="Anti-sigma factor, zinc-finger domain"/>
    <property type="match status" value="1"/>
</dbReference>
<evidence type="ECO:0000259" key="2">
    <source>
        <dbReference type="Pfam" id="PF13490"/>
    </source>
</evidence>
<name>A0A5C8FB82_BRAPL</name>
<evidence type="ECO:0000256" key="1">
    <source>
        <dbReference type="SAM" id="Phobius"/>
    </source>
</evidence>
<sequence length="157" mass="17983">MNNTHEYYEMLVSRYKDNDLNDEEIAEMEEHLHECAKCRKFKEEIFAMSSILTGKMPIEVNNTKKKFKFVPYIAFIAAMLLIFVGIGVVINNNNNTASAPIVASTAVSQEQQEENVYSEDGYSDYALLSTYFDYAEENQSTEEDSITVLSAYMAYME</sequence>
<accession>A0A5C8FB82</accession>